<comment type="caution">
    <text evidence="2">The sequence shown here is derived from an EMBL/GenBank/DDBJ whole genome shotgun (WGS) entry which is preliminary data.</text>
</comment>
<feature type="compositionally biased region" description="Basic and acidic residues" evidence="1">
    <location>
        <begin position="31"/>
        <end position="40"/>
    </location>
</feature>
<sequence length="91" mass="9732">MMMSLSEVVGTLPNSPKNMSPHPPTIQTHDQNSDGRDSDVKDVATDLAPLAFAGLVPVGATTGCYLASRPRRSSLSPRIAGVIRGEWQRCL</sequence>
<gene>
    <name evidence="2" type="ORF">RMSM_03135</name>
</gene>
<dbReference type="AlphaFoldDB" id="M5RKU4"/>
<keyword evidence="3" id="KW-1185">Reference proteome</keyword>
<accession>M5RKU4</accession>
<reference evidence="2 3" key="1">
    <citation type="journal article" date="2013" name="Mar. Genomics">
        <title>Expression of sulfatases in Rhodopirellula baltica and the diversity of sulfatases in the genus Rhodopirellula.</title>
        <authorList>
            <person name="Wegner C.E."/>
            <person name="Richter-Heitmann T."/>
            <person name="Klindworth A."/>
            <person name="Klockow C."/>
            <person name="Richter M."/>
            <person name="Achstetter T."/>
            <person name="Glockner F.O."/>
            <person name="Harder J."/>
        </authorList>
    </citation>
    <scope>NUCLEOTIDE SEQUENCE [LARGE SCALE GENOMIC DNA]</scope>
    <source>
        <strain evidence="2 3">SM1</strain>
    </source>
</reference>
<protein>
    <submittedName>
        <fullName evidence="2">Uncharacterized protein</fullName>
    </submittedName>
</protein>
<evidence type="ECO:0000313" key="3">
    <source>
        <dbReference type="Proteomes" id="UP000011991"/>
    </source>
</evidence>
<dbReference type="PATRIC" id="fig|1265738.3.peg.3131"/>
<dbReference type="EMBL" id="ANOG01000457">
    <property type="protein sequence ID" value="EMI19935.1"/>
    <property type="molecule type" value="Genomic_DNA"/>
</dbReference>
<evidence type="ECO:0000313" key="2">
    <source>
        <dbReference type="EMBL" id="EMI19935.1"/>
    </source>
</evidence>
<feature type="region of interest" description="Disordered" evidence="1">
    <location>
        <begin position="1"/>
        <end position="40"/>
    </location>
</feature>
<proteinExistence type="predicted"/>
<organism evidence="2 3">
    <name type="scientific">Rhodopirellula maiorica SM1</name>
    <dbReference type="NCBI Taxonomy" id="1265738"/>
    <lineage>
        <taxon>Bacteria</taxon>
        <taxon>Pseudomonadati</taxon>
        <taxon>Planctomycetota</taxon>
        <taxon>Planctomycetia</taxon>
        <taxon>Pirellulales</taxon>
        <taxon>Pirellulaceae</taxon>
        <taxon>Novipirellula</taxon>
    </lineage>
</organism>
<dbReference type="Proteomes" id="UP000011991">
    <property type="component" value="Unassembled WGS sequence"/>
</dbReference>
<name>M5RKU4_9BACT</name>
<evidence type="ECO:0000256" key="1">
    <source>
        <dbReference type="SAM" id="MobiDB-lite"/>
    </source>
</evidence>